<accession>A0ABT0ZM25</accession>
<dbReference type="RefSeq" id="WP_252428459.1">
    <property type="nucleotide sequence ID" value="NZ_JAMWMR010000040.1"/>
</dbReference>
<dbReference type="EMBL" id="JAMWMR010000040">
    <property type="protein sequence ID" value="MCN9244645.1"/>
    <property type="molecule type" value="Genomic_DNA"/>
</dbReference>
<gene>
    <name evidence="1" type="ORF">NGF19_28340</name>
</gene>
<proteinExistence type="predicted"/>
<keyword evidence="2" id="KW-1185">Reference proteome</keyword>
<sequence>MTRTAVDTPALPAEHPGLPTLALRIAHLARAVARPAVVTLDASTAAAIEGELREPARALARQVIQDCVRA</sequence>
<name>A0ABT0ZM25_9ACTN</name>
<evidence type="ECO:0000313" key="1">
    <source>
        <dbReference type="EMBL" id="MCN9244645.1"/>
    </source>
</evidence>
<organism evidence="1 2">
    <name type="scientific">Streptomyces macrolidinus</name>
    <dbReference type="NCBI Taxonomy" id="2952607"/>
    <lineage>
        <taxon>Bacteria</taxon>
        <taxon>Bacillati</taxon>
        <taxon>Actinomycetota</taxon>
        <taxon>Actinomycetes</taxon>
        <taxon>Kitasatosporales</taxon>
        <taxon>Streptomycetaceae</taxon>
        <taxon>Streptomyces</taxon>
    </lineage>
</organism>
<protein>
    <submittedName>
        <fullName evidence="1">Uncharacterized protein</fullName>
    </submittedName>
</protein>
<evidence type="ECO:0000313" key="2">
    <source>
        <dbReference type="Proteomes" id="UP001523219"/>
    </source>
</evidence>
<reference evidence="1 2" key="1">
    <citation type="submission" date="2022-05" db="EMBL/GenBank/DDBJ databases">
        <title>Streptomyces sp. nov. RY43-2 isolated from soil of a peat swamp forest.</title>
        <authorList>
            <person name="Kanchanasin P."/>
            <person name="Tanasupawat S."/>
            <person name="Phongsopitanun W."/>
        </authorList>
    </citation>
    <scope>NUCLEOTIDE SEQUENCE [LARGE SCALE GENOMIC DNA]</scope>
    <source>
        <strain evidence="1 2">RY43-2</strain>
    </source>
</reference>
<comment type="caution">
    <text evidence="1">The sequence shown here is derived from an EMBL/GenBank/DDBJ whole genome shotgun (WGS) entry which is preliminary data.</text>
</comment>
<dbReference type="Proteomes" id="UP001523219">
    <property type="component" value="Unassembled WGS sequence"/>
</dbReference>